<dbReference type="InterPro" id="IPR027417">
    <property type="entry name" value="P-loop_NTPase"/>
</dbReference>
<accession>A0A1P8B381</accession>
<dbReference type="SMART" id="SM00173">
    <property type="entry name" value="RAS"/>
    <property type="match status" value="1"/>
</dbReference>
<evidence type="ECO:0000313" key="4">
    <source>
        <dbReference type="Proteomes" id="UP000006548"/>
    </source>
</evidence>
<dbReference type="TAIR" id="AT4G19640">
    <property type="gene designation" value="ARA7"/>
</dbReference>
<dbReference type="InterPro" id="IPR001806">
    <property type="entry name" value="Small_GTPase"/>
</dbReference>
<dbReference type="GeneID" id="827706"/>
<dbReference type="Proteomes" id="UP000006548">
    <property type="component" value="Chromosome 4"/>
</dbReference>
<dbReference type="CDD" id="cd01860">
    <property type="entry name" value="Rab5_related"/>
    <property type="match status" value="1"/>
</dbReference>
<sequence length="193" mass="21485">MAAAGNKSINAKLVLLGDVGAGKSSLVLRFVKDQFVEFQESTIGAAFFSQTLAVNDATVKFEIWDTAGQERYHSLAPMYYRGAAAAIIVFDVTNQASFERAKKWVQELQAQGNPNMVMALAGNKSDLLDARKVTAEVSKSFSVLTDFSHYEVRILLSNIKLSYVCVIADHHVERVKLYFEISHVTFDRSQNIR</sequence>
<dbReference type="SMR" id="A0A1P8B381"/>
<organism evidence="3 4">
    <name type="scientific">Arabidopsis thaliana</name>
    <name type="common">Mouse-ear cress</name>
    <dbReference type="NCBI Taxonomy" id="3702"/>
    <lineage>
        <taxon>Eukaryota</taxon>
        <taxon>Viridiplantae</taxon>
        <taxon>Streptophyta</taxon>
        <taxon>Embryophyta</taxon>
        <taxon>Tracheophyta</taxon>
        <taxon>Spermatophyta</taxon>
        <taxon>Magnoliopsida</taxon>
        <taxon>eudicotyledons</taxon>
        <taxon>Gunneridae</taxon>
        <taxon>Pentapetalae</taxon>
        <taxon>rosids</taxon>
        <taxon>malvids</taxon>
        <taxon>Brassicales</taxon>
        <taxon>Brassicaceae</taxon>
        <taxon>Camelineae</taxon>
        <taxon>Arabidopsis</taxon>
    </lineage>
</organism>
<evidence type="ECO:0007829" key="6">
    <source>
        <dbReference type="PeptideAtlas" id="A0A1P8B381"/>
    </source>
</evidence>
<dbReference type="PROSITE" id="PS51419">
    <property type="entry name" value="RAB"/>
    <property type="match status" value="1"/>
</dbReference>
<dbReference type="SMART" id="SM00174">
    <property type="entry name" value="RHO"/>
    <property type="match status" value="1"/>
</dbReference>
<keyword evidence="1" id="KW-0547">Nucleotide-binding</keyword>
<dbReference type="NCBIfam" id="TIGR00231">
    <property type="entry name" value="small_GTP"/>
    <property type="match status" value="1"/>
</dbReference>
<dbReference type="Araport" id="AT4G19640"/>
<dbReference type="Pfam" id="PF00071">
    <property type="entry name" value="Ras"/>
    <property type="match status" value="1"/>
</dbReference>
<dbReference type="SUPFAM" id="SSF52540">
    <property type="entry name" value="P-loop containing nucleoside triphosphate hydrolases"/>
    <property type="match status" value="1"/>
</dbReference>
<name>A0A1P8B381_ARATH</name>
<dbReference type="FunFam" id="3.40.50.300:FF:000808">
    <property type="entry name" value="Small GTP-binding protein, putative"/>
    <property type="match status" value="1"/>
</dbReference>
<evidence type="ECO:0007829" key="7">
    <source>
        <dbReference type="ProteomicsDB" id="A0A1P8B381"/>
    </source>
</evidence>
<evidence type="ECO:0000256" key="1">
    <source>
        <dbReference type="ARBA" id="ARBA00022741"/>
    </source>
</evidence>
<evidence type="ECO:0000313" key="3">
    <source>
        <dbReference type="EMBL" id="ANM66051.1"/>
    </source>
</evidence>
<dbReference type="GO" id="GO:0005525">
    <property type="term" value="F:GTP binding"/>
    <property type="evidence" value="ECO:0007669"/>
    <property type="project" value="InterPro"/>
</dbReference>
<keyword evidence="4" id="KW-1185">Reference proteome</keyword>
<evidence type="ECO:0000313" key="5">
    <source>
        <dbReference type="TAIR" id="AT4G19640"/>
    </source>
</evidence>
<dbReference type="PANTHER" id="PTHR47978">
    <property type="match status" value="1"/>
</dbReference>
<dbReference type="PRINTS" id="PR00449">
    <property type="entry name" value="RASTRNSFRMNG"/>
</dbReference>
<proteinExistence type="evidence at protein level"/>
<evidence type="ECO:0000313" key="2">
    <source>
        <dbReference type="Araport" id="AT4G19640"/>
    </source>
</evidence>
<dbReference type="InterPro" id="IPR005225">
    <property type="entry name" value="Small_GTP-bd"/>
</dbReference>
<dbReference type="OrthoDB" id="63533at2759"/>
<dbReference type="GO" id="GO:0003924">
    <property type="term" value="F:GTPase activity"/>
    <property type="evidence" value="ECO:0007669"/>
    <property type="project" value="InterPro"/>
</dbReference>
<protein>
    <submittedName>
        <fullName evidence="3">Ras-related small GTP-binding family protein</fullName>
    </submittedName>
</protein>
<dbReference type="RefSeq" id="NP_001327977.1">
    <property type="nucleotide sequence ID" value="NM_001341361.1"/>
</dbReference>
<gene>
    <name evidence="3 5" type="primary">ARA7</name>
    <name evidence="3" type="synonym">ARA-7</name>
    <name evidence="3" type="synonym">ATRAB-F2B</name>
    <name evidence="3" type="synonym">ATRAB5B</name>
    <name evidence="3" type="synonym">ATRABF2B</name>
    <name evidence="3" type="synonym">RAB GTPASE HOMOLOG F2B</name>
    <name evidence="3" type="synonym">RAB-F2B</name>
    <name evidence="3" type="synonym">RABF2B</name>
    <name evidence="2 3" type="ordered locus">At4g19640</name>
    <name evidence="3" type="ORF">F24J7.190</name>
    <name evidence="3" type="ORF">F24J7_190</name>
</gene>
<reference evidence="3 4" key="1">
    <citation type="journal article" date="1999" name="Nature">
        <title>Sequence and analysis of chromosome 4 of the plant Arabidopsis thaliana.</title>
        <authorList>
            <consortium name="EU"/>
            <consortium name="CSHL and WU Arabidopsis Sequencing Project"/>
            <person name="Mayer K."/>
            <person name="Schuller C."/>
            <person name="Wambutt R."/>
            <person name="Murphy G."/>
            <person name="Volckaert G."/>
            <person name="Pohl T."/>
            <person name="Dusterhoft A."/>
            <person name="Stiekema W."/>
            <person name="Entian K.D."/>
            <person name="Terryn N."/>
            <person name="Harris B."/>
            <person name="Ansorge W."/>
            <person name="Brandt P."/>
            <person name="Grivell L."/>
            <person name="Rieger M."/>
            <person name="Weichselgartner M."/>
            <person name="de Simone V."/>
            <person name="Obermaier B."/>
            <person name="Mache R."/>
            <person name="Muller M."/>
            <person name="Kreis M."/>
            <person name="Delseny M."/>
            <person name="Puigdomenech P."/>
            <person name="Watson M."/>
            <person name="Schmidtheini T."/>
            <person name="Reichert B."/>
            <person name="Portatelle D."/>
            <person name="Perez-Alonso M."/>
            <person name="Boutry M."/>
            <person name="Bancroft I."/>
            <person name="Vos P."/>
            <person name="Hoheisel J."/>
            <person name="Zimmermann W."/>
            <person name="Wedler H."/>
            <person name="Ridley P."/>
            <person name="Langham S.A."/>
            <person name="McCullagh B."/>
            <person name="Bilham L."/>
            <person name="Robben J."/>
            <person name="Van der Schueren J."/>
            <person name="Grymonprez B."/>
            <person name="Chuang Y.J."/>
            <person name="Vandenbussche F."/>
            <person name="Braeken M."/>
            <person name="Weltjens I."/>
            <person name="Voet M."/>
            <person name="Bastiaens I."/>
            <person name="Aert R."/>
            <person name="Defoor E."/>
            <person name="Weitzenegger T."/>
            <person name="Bothe G."/>
            <person name="Ramsperger U."/>
            <person name="Hilbert H."/>
            <person name="Braun M."/>
            <person name="Holzer E."/>
            <person name="Brandt A."/>
            <person name="Peters S."/>
            <person name="van Staveren M."/>
            <person name="Dirske W."/>
            <person name="Mooijman P."/>
            <person name="Klein Lankhorst R."/>
            <person name="Rose M."/>
            <person name="Hauf J."/>
            <person name="Kotter P."/>
            <person name="Berneiser S."/>
            <person name="Hempel S."/>
            <person name="Feldpausch M."/>
            <person name="Lamberth S."/>
            <person name="Van den Daele H."/>
            <person name="De Keyser A."/>
            <person name="Buysshaert C."/>
            <person name="Gielen J."/>
            <person name="Villarroel R."/>
            <person name="De Clercq R."/>
            <person name="Van Montagu M."/>
            <person name="Rogers J."/>
            <person name="Cronin A."/>
            <person name="Quail M."/>
            <person name="Bray-Allen S."/>
            <person name="Clark L."/>
            <person name="Doggett J."/>
            <person name="Hall S."/>
            <person name="Kay M."/>
            <person name="Lennard N."/>
            <person name="McLay K."/>
            <person name="Mayes R."/>
            <person name="Pettett A."/>
            <person name="Rajandream M.A."/>
            <person name="Lyne M."/>
            <person name="Benes V."/>
            <person name="Rechmann S."/>
            <person name="Borkova D."/>
            <person name="Blocker H."/>
            <person name="Scharfe M."/>
            <person name="Grimm M."/>
            <person name="Lohnert T.H."/>
            <person name="Dose S."/>
            <person name="de Haan M."/>
            <person name="Maarse A."/>
            <person name="Schafer M."/>
            <person name="Muller-Auer S."/>
            <person name="Gabel C."/>
            <person name="Fuchs M."/>
            <person name="Fartmann B."/>
            <person name="Granderath K."/>
            <person name="Dauner D."/>
            <person name="Herzl A."/>
            <person name="Neumann S."/>
            <person name="Argiriou A."/>
            <person name="Vitale D."/>
            <person name="Liguori R."/>
            <person name="Piravandi E."/>
            <person name="Massenet O."/>
            <person name="Quigley F."/>
            <person name="Clabauld G."/>
            <person name="Mundlein A."/>
            <person name="Felber R."/>
            <person name="Schnabl S."/>
            <person name="Hiller R."/>
            <person name="Schmidt W."/>
            <person name="Lecharny A."/>
            <person name="Aubourg S."/>
            <person name="Chefdor F."/>
            <person name="Cooke R."/>
            <person name="Berger C."/>
            <person name="Montfort A."/>
            <person name="Casacuberta E."/>
            <person name="Gibbons T."/>
            <person name="Weber N."/>
            <person name="Vandenbol M."/>
            <person name="Bargues M."/>
            <person name="Terol J."/>
            <person name="Torres A."/>
            <person name="Perez-Perez A."/>
            <person name="Purnelle B."/>
            <person name="Bent E."/>
            <person name="Johnson S."/>
            <person name="Tacon D."/>
            <person name="Jesse T."/>
            <person name="Heijnen L."/>
            <person name="Schwarz S."/>
            <person name="Scholler P."/>
            <person name="Heber S."/>
            <person name="Francs P."/>
            <person name="Bielke C."/>
            <person name="Frishman D."/>
            <person name="Haase D."/>
            <person name="Lemcke K."/>
            <person name="Mewes H.W."/>
            <person name="Stocker S."/>
            <person name="Zaccaria P."/>
            <person name="Bevan M."/>
            <person name="Wilson R.K."/>
            <person name="de la Bastide M."/>
            <person name="Habermann K."/>
            <person name="Parnell L."/>
            <person name="Dedhia N."/>
            <person name="Gnoj L."/>
            <person name="Schutz K."/>
            <person name="Huang E."/>
            <person name="Spiegel L."/>
            <person name="Sehkon M."/>
            <person name="Murray J."/>
            <person name="Sheet P."/>
            <person name="Cordes M."/>
            <person name="Abu-Threideh J."/>
            <person name="Stoneking T."/>
            <person name="Kalicki J."/>
            <person name="Graves T."/>
            <person name="Harmon G."/>
            <person name="Edwards J."/>
            <person name="Latreille P."/>
            <person name="Courtney L."/>
            <person name="Cloud J."/>
            <person name="Abbott A."/>
            <person name="Scott K."/>
            <person name="Johnson D."/>
            <person name="Minx P."/>
            <person name="Bentley D."/>
            <person name="Fulton B."/>
            <person name="Miller N."/>
            <person name="Greco T."/>
            <person name="Kemp K."/>
            <person name="Kramer J."/>
            <person name="Fulton L."/>
            <person name="Mardis E."/>
            <person name="Dante M."/>
            <person name="Pepin K."/>
            <person name="Hillier L."/>
            <person name="Nelson J."/>
            <person name="Spieth J."/>
            <person name="Ryan E."/>
            <person name="Andrews S."/>
            <person name="Geisel C."/>
            <person name="Layman D."/>
            <person name="Du H."/>
            <person name="Ali J."/>
            <person name="Berghoff A."/>
            <person name="Jones K."/>
            <person name="Drone K."/>
            <person name="Cotton M."/>
            <person name="Joshu C."/>
            <person name="Antonoiu B."/>
            <person name="Zidanic M."/>
            <person name="Strong C."/>
            <person name="Sun H."/>
            <person name="Lamar B."/>
            <person name="Yordan C."/>
            <person name="Ma P."/>
            <person name="Zhong J."/>
            <person name="Preston R."/>
            <person name="Vil D."/>
            <person name="Shekher M."/>
            <person name="Matero A."/>
            <person name="Shah R."/>
            <person name="Swaby I.K."/>
            <person name="O'Shaughnessy A."/>
            <person name="Rodriguez M."/>
            <person name="Hoffmann J."/>
            <person name="Till S."/>
            <person name="Granat S."/>
            <person name="Shohdy N."/>
            <person name="Hasegawa A."/>
            <person name="Hameed A."/>
            <person name="Lodhi M."/>
            <person name="Johnson A."/>
            <person name="Chen E."/>
            <person name="Marra M."/>
            <person name="Martienssen R."/>
            <person name="McCombie W.R."/>
        </authorList>
    </citation>
    <scope>NUCLEOTIDE SEQUENCE [LARGE SCALE GENOMIC DNA]</scope>
    <source>
        <strain evidence="4">cv. Columbia</strain>
    </source>
</reference>
<keyword evidence="6 7" id="KW-1267">Proteomics identification</keyword>
<reference evidence="4" key="2">
    <citation type="journal article" date="2017" name="Plant J.">
        <title>Araport11: a complete reannotation of the Arabidopsis thaliana reference genome.</title>
        <authorList>
            <person name="Cheng C.Y."/>
            <person name="Krishnakumar V."/>
            <person name="Chan A.P."/>
            <person name="Thibaud-Nissen F."/>
            <person name="Schobel S."/>
            <person name="Town C.D."/>
        </authorList>
    </citation>
    <scope>GENOME REANNOTATION</scope>
    <source>
        <strain evidence="4">cv. Columbia</strain>
    </source>
</reference>
<dbReference type="SMART" id="SM00176">
    <property type="entry name" value="RAN"/>
    <property type="match status" value="1"/>
</dbReference>
<dbReference type="SMART" id="SM00175">
    <property type="entry name" value="RAB"/>
    <property type="match status" value="1"/>
</dbReference>
<dbReference type="ExpressionAtlas" id="A0A1P8B381">
    <property type="expression patterns" value="baseline and differential"/>
</dbReference>
<dbReference type="AlphaFoldDB" id="A0A1P8B381"/>
<dbReference type="PROSITE" id="PS51421">
    <property type="entry name" value="RAS"/>
    <property type="match status" value="1"/>
</dbReference>
<dbReference type="Gene3D" id="3.40.50.300">
    <property type="entry name" value="P-loop containing nucleotide triphosphate hydrolases"/>
    <property type="match status" value="1"/>
</dbReference>
<dbReference type="EMBL" id="CP002687">
    <property type="protein sequence ID" value="ANM66051.1"/>
    <property type="molecule type" value="Genomic_DNA"/>
</dbReference>